<dbReference type="GO" id="GO:0044550">
    <property type="term" value="P:secondary metabolite biosynthetic process"/>
    <property type="evidence" value="ECO:0007669"/>
    <property type="project" value="TreeGrafter"/>
</dbReference>
<dbReference type="Gene3D" id="3.50.50.60">
    <property type="entry name" value="FAD/NAD(P)-binding domain"/>
    <property type="match status" value="1"/>
</dbReference>
<reference evidence="5 6" key="1">
    <citation type="submission" date="2022-09" db="EMBL/GenBank/DDBJ databases">
        <authorList>
            <person name="Palmer J.M."/>
        </authorList>
    </citation>
    <scope>NUCLEOTIDE SEQUENCE [LARGE SCALE GENOMIC DNA]</scope>
    <source>
        <strain evidence="5 6">DSM 7382</strain>
    </source>
</reference>
<evidence type="ECO:0000313" key="6">
    <source>
        <dbReference type="Proteomes" id="UP001385951"/>
    </source>
</evidence>
<dbReference type="InterPro" id="IPR002938">
    <property type="entry name" value="FAD-bd"/>
</dbReference>
<name>A0AAW0GWM3_9APHY</name>
<keyword evidence="3" id="KW-0560">Oxidoreductase</keyword>
<dbReference type="EMBL" id="JASBNA010000003">
    <property type="protein sequence ID" value="KAK7693984.1"/>
    <property type="molecule type" value="Genomic_DNA"/>
</dbReference>
<keyword evidence="2" id="KW-0274">FAD</keyword>
<dbReference type="SUPFAM" id="SSF54373">
    <property type="entry name" value="FAD-linked reductases, C-terminal domain"/>
    <property type="match status" value="1"/>
</dbReference>
<sequence length="431" mass="47238">MSPSHDSPLRIAICGGGIGGLALALILKRFAGAKPLAVDLYEAESDFTEIGAGITLWDRPRSIFYELGLEDELKPLIRDGGLVCRKSDTPQPFVFHELTARNGTLGLPRMDTVQLLLRALSSGPGPSDLISKHFSKCLESYTQDAAGVTLRFKDGSTASADVLVGADGIGSPTRRTMFTELAARARKTDAKQAEELEKLGMPTFTGTYMYRTLIDGNKLRAISPNNVSLKGSMVFTGLEKAAITYPISPSVVNVGLIWVQPEEFGQPRQTHSVTPASKQDVIDLVKGWEDDIQKVAEEDVTKWALSQVRLPQFVDGRVALLGDSAHAMLPHIGTGAGQAIEDAYILGQLLTQPSVTASNLSKVLEIYDTIRRPIAHQASDYVDVEKLKANDKEEFKKIGREMESIWGFHYANLPREDWARAKELFDKLQLD</sequence>
<organism evidence="5 6">
    <name type="scientific">Cerrena zonata</name>
    <dbReference type="NCBI Taxonomy" id="2478898"/>
    <lineage>
        <taxon>Eukaryota</taxon>
        <taxon>Fungi</taxon>
        <taxon>Dikarya</taxon>
        <taxon>Basidiomycota</taxon>
        <taxon>Agaricomycotina</taxon>
        <taxon>Agaricomycetes</taxon>
        <taxon>Polyporales</taxon>
        <taxon>Cerrenaceae</taxon>
        <taxon>Cerrena</taxon>
    </lineage>
</organism>
<evidence type="ECO:0000313" key="5">
    <source>
        <dbReference type="EMBL" id="KAK7693984.1"/>
    </source>
</evidence>
<dbReference type="Pfam" id="PF01494">
    <property type="entry name" value="FAD_binding_3"/>
    <property type="match status" value="1"/>
</dbReference>
<dbReference type="PRINTS" id="PR00420">
    <property type="entry name" value="RNGMNOXGNASE"/>
</dbReference>
<dbReference type="PANTHER" id="PTHR46720">
    <property type="entry name" value="HYDROXYLASE, PUTATIVE (AFU_ORTHOLOGUE AFUA_3G01460)-RELATED"/>
    <property type="match status" value="1"/>
</dbReference>
<dbReference type="GO" id="GO:0071949">
    <property type="term" value="F:FAD binding"/>
    <property type="evidence" value="ECO:0007669"/>
    <property type="project" value="InterPro"/>
</dbReference>
<dbReference type="PANTHER" id="PTHR46720:SF3">
    <property type="entry name" value="FAD-BINDING DOMAIN-CONTAINING PROTEIN-RELATED"/>
    <property type="match status" value="1"/>
</dbReference>
<keyword evidence="6" id="KW-1185">Reference proteome</keyword>
<proteinExistence type="predicted"/>
<feature type="domain" description="FAD-binding" evidence="4">
    <location>
        <begin position="11"/>
        <end position="380"/>
    </location>
</feature>
<evidence type="ECO:0000256" key="2">
    <source>
        <dbReference type="ARBA" id="ARBA00022827"/>
    </source>
</evidence>
<dbReference type="Proteomes" id="UP001385951">
    <property type="component" value="Unassembled WGS sequence"/>
</dbReference>
<evidence type="ECO:0000256" key="3">
    <source>
        <dbReference type="ARBA" id="ARBA00023002"/>
    </source>
</evidence>
<dbReference type="GO" id="GO:0016491">
    <property type="term" value="F:oxidoreductase activity"/>
    <property type="evidence" value="ECO:0007669"/>
    <property type="project" value="UniProtKB-KW"/>
</dbReference>
<dbReference type="AlphaFoldDB" id="A0AAW0GWM3"/>
<evidence type="ECO:0000256" key="1">
    <source>
        <dbReference type="ARBA" id="ARBA00022630"/>
    </source>
</evidence>
<evidence type="ECO:0000259" key="4">
    <source>
        <dbReference type="Pfam" id="PF01494"/>
    </source>
</evidence>
<dbReference type="SUPFAM" id="SSF51905">
    <property type="entry name" value="FAD/NAD(P)-binding domain"/>
    <property type="match status" value="1"/>
</dbReference>
<accession>A0AAW0GWM3</accession>
<comment type="caution">
    <text evidence="5">The sequence shown here is derived from an EMBL/GenBank/DDBJ whole genome shotgun (WGS) entry which is preliminary data.</text>
</comment>
<keyword evidence="1" id="KW-0285">Flavoprotein</keyword>
<protein>
    <recommendedName>
        <fullName evidence="4">FAD-binding domain-containing protein</fullName>
    </recommendedName>
</protein>
<gene>
    <name evidence="5" type="ORF">QCA50_003559</name>
</gene>
<dbReference type="InterPro" id="IPR051104">
    <property type="entry name" value="FAD_monoxygenase"/>
</dbReference>
<dbReference type="InterPro" id="IPR036188">
    <property type="entry name" value="FAD/NAD-bd_sf"/>
</dbReference>